<proteinExistence type="predicted"/>
<keyword evidence="1" id="KW-0472">Membrane</keyword>
<evidence type="ECO:0000313" key="2">
    <source>
        <dbReference type="EMBL" id="MBP1903668.1"/>
    </source>
</evidence>
<dbReference type="InterPro" id="IPR007383">
    <property type="entry name" value="DUF445"/>
</dbReference>
<dbReference type="EMBL" id="JAGGKG010000001">
    <property type="protein sequence ID" value="MBP1903668.1"/>
    <property type="molecule type" value="Genomic_DNA"/>
</dbReference>
<gene>
    <name evidence="2" type="ORF">J2Z32_000280</name>
</gene>
<organism evidence="2 3">
    <name type="scientific">Paenibacillus turicensis</name>
    <dbReference type="NCBI Taxonomy" id="160487"/>
    <lineage>
        <taxon>Bacteria</taxon>
        <taxon>Bacillati</taxon>
        <taxon>Bacillota</taxon>
        <taxon>Bacilli</taxon>
        <taxon>Bacillales</taxon>
        <taxon>Paenibacillaceae</taxon>
        <taxon>Paenibacillus</taxon>
    </lineage>
</organism>
<evidence type="ECO:0000313" key="3">
    <source>
        <dbReference type="Proteomes" id="UP001519272"/>
    </source>
</evidence>
<comment type="caution">
    <text evidence="2">The sequence shown here is derived from an EMBL/GenBank/DDBJ whole genome shotgun (WGS) entry which is preliminary data.</text>
</comment>
<accession>A0ABS4FM58</accession>
<feature type="transmembrane region" description="Helical" evidence="1">
    <location>
        <begin position="12"/>
        <end position="32"/>
    </location>
</feature>
<keyword evidence="1" id="KW-1133">Transmembrane helix</keyword>
<dbReference type="PANTHER" id="PTHR38442:SF1">
    <property type="entry name" value="INNER MEMBRANE PROTEIN"/>
    <property type="match status" value="1"/>
</dbReference>
<reference evidence="2 3" key="1">
    <citation type="submission" date="2021-03" db="EMBL/GenBank/DDBJ databases">
        <title>Genomic Encyclopedia of Type Strains, Phase IV (KMG-IV): sequencing the most valuable type-strain genomes for metagenomic binning, comparative biology and taxonomic classification.</title>
        <authorList>
            <person name="Goeker M."/>
        </authorList>
    </citation>
    <scope>NUCLEOTIDE SEQUENCE [LARGE SCALE GENOMIC DNA]</scope>
    <source>
        <strain evidence="2 3">DSM 14349</strain>
    </source>
</reference>
<dbReference type="RefSeq" id="WP_210087338.1">
    <property type="nucleotide sequence ID" value="NZ_JAGGKG010000001.1"/>
</dbReference>
<keyword evidence="3" id="KW-1185">Reference proteome</keyword>
<dbReference type="Pfam" id="PF04286">
    <property type="entry name" value="DUF445"/>
    <property type="match status" value="1"/>
</dbReference>
<sequence length="421" mass="47947">MRKQRKHKKKTYRMANISLGVMGAGFAATLPFSGTGMALLQGGFEAGLVGGLADWFAVTALFRHPLGIKIPHTALLPKNREKMVNAIKTMVETELLNRESVTNKIKSVNISGIVLNKLKASVSDVAVQDSIIRTLQIALDQLSPEAITKYAGNWLDKIASNIHEEDVLESLFKRLIREQADEQTLNYVLERAEQWLSQDEAKDLMGRLAMQRVNSIQLNGLMKFALGAFTSYLDEDKLGSMLQTFLLDKVREWKIPDHQERYKMLYFIQNELLNISKSTKLMNQLRELKVNVIENWKESGKLQKWIEQSLQQLSIYIQTEEFRAEILVPMLQKIVDKLDNNPLLLEQMEEWVQEQAAALFDKHHSKIGDLVEENLNKLDNDALIELIEDKVGHDLQWIRLNGAVCGFIVGIILTTLKLILV</sequence>
<dbReference type="Proteomes" id="UP001519272">
    <property type="component" value="Unassembled WGS sequence"/>
</dbReference>
<dbReference type="PANTHER" id="PTHR38442">
    <property type="entry name" value="INNER MEMBRANE PROTEIN-RELATED"/>
    <property type="match status" value="1"/>
</dbReference>
<protein>
    <submittedName>
        <fullName evidence="2">Uncharacterized membrane-anchored protein YjiN (DUF445 family)</fullName>
    </submittedName>
</protein>
<name>A0ABS4FM58_9BACL</name>
<keyword evidence="1" id="KW-0812">Transmembrane</keyword>
<evidence type="ECO:0000256" key="1">
    <source>
        <dbReference type="SAM" id="Phobius"/>
    </source>
</evidence>